<evidence type="ECO:0000256" key="1">
    <source>
        <dbReference type="SAM" id="MobiDB-lite"/>
    </source>
</evidence>
<gene>
    <name evidence="2" type="ORF">Pcinc_013810</name>
</gene>
<feature type="compositionally biased region" description="Low complexity" evidence="1">
    <location>
        <begin position="19"/>
        <end position="28"/>
    </location>
</feature>
<keyword evidence="3" id="KW-1185">Reference proteome</keyword>
<reference evidence="2" key="1">
    <citation type="submission" date="2023-10" db="EMBL/GenBank/DDBJ databases">
        <title>Genome assemblies of two species of porcelain crab, Petrolisthes cinctipes and Petrolisthes manimaculis (Anomura: Porcellanidae).</title>
        <authorList>
            <person name="Angst P."/>
        </authorList>
    </citation>
    <scope>NUCLEOTIDE SEQUENCE</scope>
    <source>
        <strain evidence="2">PB745_01</strain>
        <tissue evidence="2">Gill</tissue>
    </source>
</reference>
<evidence type="ECO:0000313" key="3">
    <source>
        <dbReference type="Proteomes" id="UP001286313"/>
    </source>
</evidence>
<organism evidence="2 3">
    <name type="scientific">Petrolisthes cinctipes</name>
    <name type="common">Flat porcelain crab</name>
    <dbReference type="NCBI Taxonomy" id="88211"/>
    <lineage>
        <taxon>Eukaryota</taxon>
        <taxon>Metazoa</taxon>
        <taxon>Ecdysozoa</taxon>
        <taxon>Arthropoda</taxon>
        <taxon>Crustacea</taxon>
        <taxon>Multicrustacea</taxon>
        <taxon>Malacostraca</taxon>
        <taxon>Eumalacostraca</taxon>
        <taxon>Eucarida</taxon>
        <taxon>Decapoda</taxon>
        <taxon>Pleocyemata</taxon>
        <taxon>Anomura</taxon>
        <taxon>Galatheoidea</taxon>
        <taxon>Porcellanidae</taxon>
        <taxon>Petrolisthes</taxon>
    </lineage>
</organism>
<sequence>MTSYIKGIYEYVRPGSNTTIAPSPAASPSSPPTTPTTLPAQLPEARSSEPGYLKRAASGVASGLYTVGSGTVGAGVSGVKWVAGTTYSVGSGLVGTAGAVVAGTANTVVSGTSTVISKVTTTKKKEHTD</sequence>
<protein>
    <submittedName>
        <fullName evidence="2">Uncharacterized protein</fullName>
    </submittedName>
</protein>
<dbReference type="Proteomes" id="UP001286313">
    <property type="component" value="Unassembled WGS sequence"/>
</dbReference>
<evidence type="ECO:0000313" key="2">
    <source>
        <dbReference type="EMBL" id="KAK3881780.1"/>
    </source>
</evidence>
<proteinExistence type="predicted"/>
<dbReference type="EMBL" id="JAWQEG010001178">
    <property type="protein sequence ID" value="KAK3881780.1"/>
    <property type="molecule type" value="Genomic_DNA"/>
</dbReference>
<dbReference type="AlphaFoldDB" id="A0AAE1FY59"/>
<feature type="region of interest" description="Disordered" evidence="1">
    <location>
        <begin position="19"/>
        <end position="50"/>
    </location>
</feature>
<comment type="caution">
    <text evidence="2">The sequence shown here is derived from an EMBL/GenBank/DDBJ whole genome shotgun (WGS) entry which is preliminary data.</text>
</comment>
<accession>A0AAE1FY59</accession>
<name>A0AAE1FY59_PETCI</name>